<feature type="non-terminal residue" evidence="2">
    <location>
        <position position="1"/>
    </location>
</feature>
<evidence type="ECO:0000313" key="2">
    <source>
        <dbReference type="EMBL" id="CAF4276599.1"/>
    </source>
</evidence>
<reference evidence="2" key="1">
    <citation type="submission" date="2021-02" db="EMBL/GenBank/DDBJ databases">
        <authorList>
            <person name="Nowell W R."/>
        </authorList>
    </citation>
    <scope>NUCLEOTIDE SEQUENCE</scope>
</reference>
<comment type="caution">
    <text evidence="2">The sequence shown here is derived from an EMBL/GenBank/DDBJ whole genome shotgun (WGS) entry which is preliminary data.</text>
</comment>
<feature type="compositionally biased region" description="Basic and acidic residues" evidence="1">
    <location>
        <begin position="1"/>
        <end position="13"/>
    </location>
</feature>
<organism evidence="2 3">
    <name type="scientific">Adineta steineri</name>
    <dbReference type="NCBI Taxonomy" id="433720"/>
    <lineage>
        <taxon>Eukaryota</taxon>
        <taxon>Metazoa</taxon>
        <taxon>Spiralia</taxon>
        <taxon>Gnathifera</taxon>
        <taxon>Rotifera</taxon>
        <taxon>Eurotatoria</taxon>
        <taxon>Bdelloidea</taxon>
        <taxon>Adinetida</taxon>
        <taxon>Adinetidae</taxon>
        <taxon>Adineta</taxon>
    </lineage>
</organism>
<accession>A0A820GJX7</accession>
<dbReference type="EMBL" id="CAJOAZ010014149">
    <property type="protein sequence ID" value="CAF4276599.1"/>
    <property type="molecule type" value="Genomic_DNA"/>
</dbReference>
<name>A0A820GJX7_9BILA</name>
<gene>
    <name evidence="2" type="ORF">OXD698_LOCUS44817</name>
</gene>
<proteinExistence type="predicted"/>
<evidence type="ECO:0000313" key="3">
    <source>
        <dbReference type="Proteomes" id="UP000663844"/>
    </source>
</evidence>
<sequence>KKESQTKEKERLAQTEQAALPDLVQQNRSNGQVRFAGGGFKLQSTPKSSIVNI</sequence>
<dbReference type="Proteomes" id="UP000663844">
    <property type="component" value="Unassembled WGS sequence"/>
</dbReference>
<protein>
    <submittedName>
        <fullName evidence="2">Uncharacterized protein</fullName>
    </submittedName>
</protein>
<evidence type="ECO:0000256" key="1">
    <source>
        <dbReference type="SAM" id="MobiDB-lite"/>
    </source>
</evidence>
<feature type="region of interest" description="Disordered" evidence="1">
    <location>
        <begin position="1"/>
        <end position="27"/>
    </location>
</feature>
<dbReference type="AlphaFoldDB" id="A0A820GJX7"/>